<dbReference type="InterPro" id="IPR036770">
    <property type="entry name" value="Ankyrin_rpt-contain_sf"/>
</dbReference>
<proteinExistence type="predicted"/>
<dbReference type="KEGG" id="foc:127750743"/>
<reference evidence="7" key="1">
    <citation type="submission" date="2025-08" db="UniProtKB">
        <authorList>
            <consortium name="RefSeq"/>
        </authorList>
    </citation>
    <scope>IDENTIFICATION</scope>
    <source>
        <tissue evidence="7">Whole organism</tissue>
    </source>
</reference>
<feature type="repeat" description="ANK" evidence="4">
    <location>
        <begin position="315"/>
        <end position="347"/>
    </location>
</feature>
<dbReference type="AlphaFoldDB" id="A0A9C6X4S0"/>
<dbReference type="Proteomes" id="UP000504606">
    <property type="component" value="Unplaced"/>
</dbReference>
<evidence type="ECO:0000256" key="1">
    <source>
        <dbReference type="ARBA" id="ARBA00012480"/>
    </source>
</evidence>
<protein>
    <recommendedName>
        <fullName evidence="1">oleoyl-[acyl-carrier-protein] hydrolase</fullName>
        <ecNumber evidence="1">3.1.2.14</ecNumber>
    </recommendedName>
</protein>
<evidence type="ECO:0000256" key="3">
    <source>
        <dbReference type="ARBA" id="ARBA00023043"/>
    </source>
</evidence>
<dbReference type="PROSITE" id="PS50088">
    <property type="entry name" value="ANK_REPEAT"/>
    <property type="match status" value="3"/>
</dbReference>
<dbReference type="PROSITE" id="PS50297">
    <property type="entry name" value="ANK_REP_REGION"/>
    <property type="match status" value="3"/>
</dbReference>
<dbReference type="PANTHER" id="PTHR24198">
    <property type="entry name" value="ANKYRIN REPEAT AND PROTEIN KINASE DOMAIN-CONTAINING PROTEIN"/>
    <property type="match status" value="1"/>
</dbReference>
<feature type="repeat" description="ANK" evidence="4">
    <location>
        <begin position="201"/>
        <end position="233"/>
    </location>
</feature>
<dbReference type="Gene3D" id="3.40.50.1820">
    <property type="entry name" value="alpha/beta hydrolase"/>
    <property type="match status" value="1"/>
</dbReference>
<accession>A0A9C6X4S0</accession>
<dbReference type="Pfam" id="PF00023">
    <property type="entry name" value="Ank"/>
    <property type="match status" value="2"/>
</dbReference>
<evidence type="ECO:0000256" key="4">
    <source>
        <dbReference type="PROSITE-ProRule" id="PRU00023"/>
    </source>
</evidence>
<dbReference type="SMART" id="SM00248">
    <property type="entry name" value="ANK"/>
    <property type="match status" value="9"/>
</dbReference>
<evidence type="ECO:0000313" key="7">
    <source>
        <dbReference type="RefSeq" id="XP_052129097.1"/>
    </source>
</evidence>
<dbReference type="GeneID" id="127750743"/>
<keyword evidence="2" id="KW-0677">Repeat</keyword>
<dbReference type="InterPro" id="IPR001031">
    <property type="entry name" value="Thioesterase"/>
</dbReference>
<dbReference type="SUPFAM" id="SSF48403">
    <property type="entry name" value="Ankyrin repeat"/>
    <property type="match status" value="1"/>
</dbReference>
<feature type="repeat" description="ANK" evidence="4">
    <location>
        <begin position="347"/>
        <end position="368"/>
    </location>
</feature>
<dbReference type="SUPFAM" id="SSF53474">
    <property type="entry name" value="alpha/beta-Hydrolases"/>
    <property type="match status" value="1"/>
</dbReference>
<dbReference type="Pfam" id="PF12796">
    <property type="entry name" value="Ank_2"/>
    <property type="match status" value="1"/>
</dbReference>
<sequence length="921" mass="101328">MTKLSCNPVLGLSVSGRPRPDAFSFTPLDSAASKGRTDVLKSLLRCYDVNYISNGKIAPLDHAGLGGHEDAVRVLLQAGARYDLLTGGVDRKMGPQSPLYHAATSGSAATVGLFLQPPPPLLPQPSDTDCWVALDHAGFLGHVDVARALIDKLHGHRRGAAIDCDVGHEAALGIAKGGSVEVASALLDWWPEAVNLRISIEDGAMLHTAAMYGHVELVKLLLGRGADLLQRNRKSWTALHNAAAGGNVEVINALWEHEHTQRSSTYRKLKLHNLWNGLGERTSALCVAAIYGQLEAAKRLVDLGADMNTWKLISAHETPLYFAAREGHAPVVEWLIAQGARLHGEEAADTPLHAAAENGRLAVVQVLLPALNKLKKGEAPKRLALLQHLSSHGYTEGEITWVRSVRAISGISAAISVISRLFRIISGYFAVFLCISGVFRDYFTDYFASISGLFRSILPLFRIISQVIFPSRHTALHLAATSGSLWVVRHLLTREVQLLEKHYKNRLKAGKSPVWGDFTVYRRCWQDWTPLGFCAMSEAPSAVFRALLGHMEDERVMALGGEDAQTVREMVQEVLDGIAQRKLPWKRVIKELNASLARLRRWEALRYLLKSIGSEDVTDQPITLPNKAPQDSEDSIAPVFLIPGIEGMAVMLQSLCEYIKAPTLVLQLPYTDEKSTTIQDFARSVYKHIKSHLAPKASFKLVGYSFGGMVSTELVRLLEQDGHVGELVLLDGAPAGMQELTKVWIKEDGNTTELEMDVLVRLWFLTNQSDFDNFRCPLETQDRLCKESSLERRLRQIIPKKSKTAAHSKKGMAAAFRSFVNRIVAVNNYRPPSSAKKLRSTVTLIRPTSQTFKHDQEDCGLTDLFAQDTIPVHFVEGDHNTMLDNVETAAIINAVLVEGTAGNKTFGDKVAADSRLSAKSQ</sequence>
<dbReference type="GO" id="GO:0016297">
    <property type="term" value="F:fatty acyl-[ACP] hydrolase activity"/>
    <property type="evidence" value="ECO:0007669"/>
    <property type="project" value="UniProtKB-EC"/>
</dbReference>
<organism evidence="6 7">
    <name type="scientific">Frankliniella occidentalis</name>
    <name type="common">Western flower thrips</name>
    <name type="synonym">Euthrips occidentalis</name>
    <dbReference type="NCBI Taxonomy" id="133901"/>
    <lineage>
        <taxon>Eukaryota</taxon>
        <taxon>Metazoa</taxon>
        <taxon>Ecdysozoa</taxon>
        <taxon>Arthropoda</taxon>
        <taxon>Hexapoda</taxon>
        <taxon>Insecta</taxon>
        <taxon>Pterygota</taxon>
        <taxon>Neoptera</taxon>
        <taxon>Paraneoptera</taxon>
        <taxon>Thysanoptera</taxon>
        <taxon>Terebrantia</taxon>
        <taxon>Thripoidea</taxon>
        <taxon>Thripidae</taxon>
        <taxon>Frankliniella</taxon>
    </lineage>
</organism>
<evidence type="ECO:0000256" key="2">
    <source>
        <dbReference type="ARBA" id="ARBA00022737"/>
    </source>
</evidence>
<dbReference type="OrthoDB" id="6619015at2759"/>
<dbReference type="PANTHER" id="PTHR24198:SF165">
    <property type="entry name" value="ANKYRIN REPEAT-CONTAINING PROTEIN-RELATED"/>
    <property type="match status" value="1"/>
</dbReference>
<dbReference type="Gene3D" id="1.25.40.20">
    <property type="entry name" value="Ankyrin repeat-containing domain"/>
    <property type="match status" value="4"/>
</dbReference>
<keyword evidence="3 4" id="KW-0040">ANK repeat</keyword>
<feature type="domain" description="Thioesterase" evidence="5">
    <location>
        <begin position="638"/>
        <end position="887"/>
    </location>
</feature>
<dbReference type="EC" id="3.1.2.14" evidence="1"/>
<evidence type="ECO:0000313" key="6">
    <source>
        <dbReference type="Proteomes" id="UP000504606"/>
    </source>
</evidence>
<dbReference type="InterPro" id="IPR002110">
    <property type="entry name" value="Ankyrin_rpt"/>
</dbReference>
<gene>
    <name evidence="7" type="primary">LOC127750743</name>
</gene>
<dbReference type="InterPro" id="IPR029058">
    <property type="entry name" value="AB_hydrolase_fold"/>
</dbReference>
<dbReference type="Pfam" id="PF00975">
    <property type="entry name" value="Thioesterase"/>
    <property type="match status" value="1"/>
</dbReference>
<keyword evidence="6" id="KW-1185">Reference proteome</keyword>
<evidence type="ECO:0000259" key="5">
    <source>
        <dbReference type="Pfam" id="PF00975"/>
    </source>
</evidence>
<name>A0A9C6X4S0_FRAOC</name>
<dbReference type="RefSeq" id="XP_052129097.1">
    <property type="nucleotide sequence ID" value="XM_052273137.1"/>
</dbReference>